<evidence type="ECO:0000313" key="1">
    <source>
        <dbReference type="Proteomes" id="UP000095286"/>
    </source>
</evidence>
<dbReference type="Proteomes" id="UP000095286">
    <property type="component" value="Unplaced"/>
</dbReference>
<evidence type="ECO:0000313" key="2">
    <source>
        <dbReference type="WBParaSite" id="RSKR_0000334600.1"/>
    </source>
</evidence>
<name>A0AC35TR50_9BILA</name>
<dbReference type="WBParaSite" id="RSKR_0000334600.1">
    <property type="protein sequence ID" value="RSKR_0000334600.1"/>
    <property type="gene ID" value="RSKR_0000334600"/>
</dbReference>
<protein>
    <submittedName>
        <fullName evidence="2">Serine protease K12H4.7</fullName>
    </submittedName>
</protein>
<organism evidence="1 2">
    <name type="scientific">Rhabditophanes sp. KR3021</name>
    <dbReference type="NCBI Taxonomy" id="114890"/>
    <lineage>
        <taxon>Eukaryota</taxon>
        <taxon>Metazoa</taxon>
        <taxon>Ecdysozoa</taxon>
        <taxon>Nematoda</taxon>
        <taxon>Chromadorea</taxon>
        <taxon>Rhabditida</taxon>
        <taxon>Tylenchina</taxon>
        <taxon>Panagrolaimomorpha</taxon>
        <taxon>Strongyloidoidea</taxon>
        <taxon>Alloionematidae</taxon>
        <taxon>Rhabditophanes</taxon>
    </lineage>
</organism>
<accession>A0AC35TR50</accession>
<proteinExistence type="predicted"/>
<sequence length="566" mass="63431">MQFLLAFTIFTAGLVQVLAQTNYLPNYLLGRSTKRSFLSHHERMHYANIHGVEALLAHEREEKDANYPNVEDTYFEQKLDHFNATDTRTWWQRVQVNKQFFNLTSDGQSNLFLLIGGEGELETKWTGKAEYQYLQMAKEHSAYVVQVEHRFFGKSQPLNTTELGGQNFYNLRYLTTQQALEDLAVYMKATNAHFKNPRWVVFGGSYPGAMAAVFRERYPDMSVGAIASSAVVNVQTDYYGYAQGMVDTIKLQGMDCYNAVNESFSKLHQQTLTSGGRISLTKIFNIQPPLSDNSTPLDITNFLANIFGTFQGVIQYSYDNRDVNSAKQTVGGICGFMTTHNVDPVQKLKNVYDWNNAFEGIKANAPLNNDYWAGIKQLQVTIWNQNNNDAFEARGWMALCCGSSVSDIGFLQTTDQGDNIFGSIVPLNFYVDMCRDIFDSSINIDFINKGVAAEKQYYIDVAKYNGTNVVLPNGQLDPWKRSGVMINNTANHEYAIIIDGIGHCGDMYPTHAGEPAGLDAARKLIFSEVAYYLSGKSVQTTTKIAGPLTSLSFLTIASSLLVFLLL</sequence>
<reference evidence="2" key="1">
    <citation type="submission" date="2016-11" db="UniProtKB">
        <authorList>
            <consortium name="WormBaseParasite"/>
        </authorList>
    </citation>
    <scope>IDENTIFICATION</scope>
    <source>
        <strain evidence="2">KR3021</strain>
    </source>
</reference>